<protein>
    <submittedName>
        <fullName evidence="4">VWA domain-containing protein</fullName>
    </submittedName>
</protein>
<keyword evidence="2" id="KW-0812">Transmembrane</keyword>
<organism evidence="4">
    <name type="scientific">Sedimenticola thiotaurini</name>
    <dbReference type="NCBI Taxonomy" id="1543721"/>
    <lineage>
        <taxon>Bacteria</taxon>
        <taxon>Pseudomonadati</taxon>
        <taxon>Pseudomonadota</taxon>
        <taxon>Gammaproteobacteria</taxon>
        <taxon>Chromatiales</taxon>
        <taxon>Sedimenticolaceae</taxon>
        <taxon>Sedimenticola</taxon>
    </lineage>
</organism>
<gene>
    <name evidence="4" type="ORF">ENI96_10800</name>
</gene>
<feature type="region of interest" description="Disordered" evidence="1">
    <location>
        <begin position="337"/>
        <end position="372"/>
    </location>
</feature>
<dbReference type="Proteomes" id="UP000886251">
    <property type="component" value="Unassembled WGS sequence"/>
</dbReference>
<dbReference type="InterPro" id="IPR002035">
    <property type="entry name" value="VWF_A"/>
</dbReference>
<dbReference type="InterPro" id="IPR050768">
    <property type="entry name" value="UPF0353/GerABKA_families"/>
</dbReference>
<dbReference type="PANTHER" id="PTHR22550">
    <property type="entry name" value="SPORE GERMINATION PROTEIN"/>
    <property type="match status" value="1"/>
</dbReference>
<reference evidence="4" key="1">
    <citation type="journal article" date="2020" name="mSystems">
        <title>Genome- and Community-Level Interaction Insights into Carbon Utilization and Element Cycling Functions of Hydrothermarchaeota in Hydrothermal Sediment.</title>
        <authorList>
            <person name="Zhou Z."/>
            <person name="Liu Y."/>
            <person name="Xu W."/>
            <person name="Pan J."/>
            <person name="Luo Z.H."/>
            <person name="Li M."/>
        </authorList>
    </citation>
    <scope>NUCLEOTIDE SEQUENCE [LARGE SCALE GENOMIC DNA]</scope>
    <source>
        <strain evidence="4">HyVt-443</strain>
    </source>
</reference>
<dbReference type="Gene3D" id="3.40.50.410">
    <property type="entry name" value="von Willebrand factor, type A domain"/>
    <property type="match status" value="1"/>
</dbReference>
<dbReference type="EMBL" id="DRKP01000127">
    <property type="protein sequence ID" value="HEB96903.1"/>
    <property type="molecule type" value="Genomic_DNA"/>
</dbReference>
<keyword evidence="2" id="KW-0472">Membrane</keyword>
<dbReference type="InterPro" id="IPR033881">
    <property type="entry name" value="vWA_BatA_type"/>
</dbReference>
<evidence type="ECO:0000259" key="3">
    <source>
        <dbReference type="PROSITE" id="PS50234"/>
    </source>
</evidence>
<dbReference type="InterPro" id="IPR001020">
    <property type="entry name" value="PTS_HPr_His_P_site"/>
</dbReference>
<evidence type="ECO:0000256" key="1">
    <source>
        <dbReference type="SAM" id="MobiDB-lite"/>
    </source>
</evidence>
<dbReference type="Pfam" id="PF00092">
    <property type="entry name" value="VWA"/>
    <property type="match status" value="1"/>
</dbReference>
<comment type="caution">
    <text evidence="4">The sequence shown here is derived from an EMBL/GenBank/DDBJ whole genome shotgun (WGS) entry which is preliminary data.</text>
</comment>
<keyword evidence="2" id="KW-1133">Transmembrane helix</keyword>
<dbReference type="CDD" id="cd01467">
    <property type="entry name" value="vWA_BatA_type"/>
    <property type="match status" value="1"/>
</dbReference>
<accession>A0A831W637</accession>
<dbReference type="AlphaFoldDB" id="A0A831W637"/>
<dbReference type="PROSITE" id="PS00369">
    <property type="entry name" value="PTS_HPR_HIS"/>
    <property type="match status" value="1"/>
</dbReference>
<dbReference type="PANTHER" id="PTHR22550:SF18">
    <property type="entry name" value="VWFA DOMAIN-CONTAINING PROTEIN"/>
    <property type="match status" value="1"/>
</dbReference>
<sequence length="372" mass="39845">MSLEFAWPWLFAALPLPLLVAWLLPRARRSEGGALRVPFYAALRAGPAAEPALPSRPRLLLAVLAWLLLVTAAARPQLVGESVQVPLTGRSLMLAVDISGSMENDDMVIGDRRVTRLTAVKAVASDFIEQRRGDHIGLILFGRQAYLQAPLTYDRETVRRLLGEAQVGLAGKETAIGDAIGLAVKRLREQPAGNRVLILLTDGANTAGSIDPLKAADLAAQEGIRIYTIGVGADERIVQGLFGPRRIAAGELDEATLKAIADRTGGRYFRARDLRSLQRIYALLDRIEPISEQSESFRPVEEIYLWPLALALLVTVLLALGETAVVARIAIAARGEAGESDENRRSTPAAGIHSRSSASGGPTAPATPPEAA</sequence>
<feature type="compositionally biased region" description="Low complexity" evidence="1">
    <location>
        <begin position="354"/>
        <end position="364"/>
    </location>
</feature>
<evidence type="ECO:0000256" key="2">
    <source>
        <dbReference type="SAM" id="Phobius"/>
    </source>
</evidence>
<feature type="transmembrane region" description="Helical" evidence="2">
    <location>
        <begin position="6"/>
        <end position="24"/>
    </location>
</feature>
<dbReference type="SMART" id="SM00327">
    <property type="entry name" value="VWA"/>
    <property type="match status" value="1"/>
</dbReference>
<dbReference type="SUPFAM" id="SSF53300">
    <property type="entry name" value="vWA-like"/>
    <property type="match status" value="1"/>
</dbReference>
<feature type="transmembrane region" description="Helical" evidence="2">
    <location>
        <begin position="303"/>
        <end position="321"/>
    </location>
</feature>
<evidence type="ECO:0000313" key="4">
    <source>
        <dbReference type="EMBL" id="HEB96903.1"/>
    </source>
</evidence>
<proteinExistence type="predicted"/>
<dbReference type="InterPro" id="IPR036465">
    <property type="entry name" value="vWFA_dom_sf"/>
</dbReference>
<feature type="domain" description="VWFA" evidence="3">
    <location>
        <begin position="91"/>
        <end position="287"/>
    </location>
</feature>
<name>A0A831W637_9GAMM</name>
<dbReference type="PROSITE" id="PS50234">
    <property type="entry name" value="VWFA"/>
    <property type="match status" value="1"/>
</dbReference>